<keyword evidence="17" id="KW-1185">Reference proteome</keyword>
<reference evidence="16 17" key="1">
    <citation type="journal article" date="2015" name="Stand. Genomic Sci.">
        <title>Genomic Encyclopedia of Bacterial and Archaeal Type Strains, Phase III: the genomes of soil and plant-associated and newly described type strains.</title>
        <authorList>
            <person name="Whitman W.B."/>
            <person name="Woyke T."/>
            <person name="Klenk H.P."/>
            <person name="Zhou Y."/>
            <person name="Lilburn T.G."/>
            <person name="Beck B.J."/>
            <person name="De Vos P."/>
            <person name="Vandamme P."/>
            <person name="Eisen J.A."/>
            <person name="Garrity G."/>
            <person name="Hugenholtz P."/>
            <person name="Kyrpides N.C."/>
        </authorList>
    </citation>
    <scope>NUCLEOTIDE SEQUENCE [LARGE SCALE GENOMIC DNA]</scope>
    <source>
        <strain evidence="16 17">VKM Ac-2538</strain>
    </source>
</reference>
<dbReference type="SMART" id="SM00487">
    <property type="entry name" value="DEXDc"/>
    <property type="match status" value="1"/>
</dbReference>
<dbReference type="NCBIfam" id="TIGR00614">
    <property type="entry name" value="recQ_fam"/>
    <property type="match status" value="1"/>
</dbReference>
<keyword evidence="13" id="KW-0812">Transmembrane</keyword>
<comment type="catalytic activity">
    <reaction evidence="9">
        <text>Couples ATP hydrolysis with the unwinding of duplex DNA by translocating in the 3'-5' direction.</text>
        <dbReference type="EC" id="5.6.2.4"/>
    </reaction>
</comment>
<feature type="transmembrane region" description="Helical" evidence="13">
    <location>
        <begin position="56"/>
        <end position="78"/>
    </location>
</feature>
<evidence type="ECO:0000256" key="8">
    <source>
        <dbReference type="ARBA" id="ARBA00023235"/>
    </source>
</evidence>
<evidence type="ECO:0000259" key="15">
    <source>
        <dbReference type="PROSITE" id="PS51194"/>
    </source>
</evidence>
<dbReference type="EC" id="5.6.2.4" evidence="10"/>
<dbReference type="SMART" id="SM00490">
    <property type="entry name" value="HELICc"/>
    <property type="match status" value="1"/>
</dbReference>
<dbReference type="SUPFAM" id="SSF52540">
    <property type="entry name" value="P-loop containing nucleoside triphosphate hydrolases"/>
    <property type="match status" value="1"/>
</dbReference>
<gene>
    <name evidence="16" type="ORF">EV644_104539</name>
</gene>
<keyword evidence="8" id="KW-0413">Isomerase</keyword>
<name>A0ABY2BNP0_9ACTN</name>
<dbReference type="Pfam" id="PF16124">
    <property type="entry name" value="RecQ_Zn_bind"/>
    <property type="match status" value="1"/>
</dbReference>
<dbReference type="RefSeq" id="WP_199239816.1">
    <property type="nucleotide sequence ID" value="NZ_SLWM01000004.1"/>
</dbReference>
<keyword evidence="13" id="KW-0472">Membrane</keyword>
<evidence type="ECO:0000256" key="1">
    <source>
        <dbReference type="ARBA" id="ARBA00005446"/>
    </source>
</evidence>
<dbReference type="InterPro" id="IPR036388">
    <property type="entry name" value="WH-like_DNA-bd_sf"/>
</dbReference>
<dbReference type="Pfam" id="PF00271">
    <property type="entry name" value="Helicase_C"/>
    <property type="match status" value="1"/>
</dbReference>
<dbReference type="InterPro" id="IPR011545">
    <property type="entry name" value="DEAD/DEAH_box_helicase_dom"/>
</dbReference>
<dbReference type="PROSITE" id="PS51194">
    <property type="entry name" value="HELICASE_CTER"/>
    <property type="match status" value="1"/>
</dbReference>
<dbReference type="InterPro" id="IPR014001">
    <property type="entry name" value="Helicase_ATP-bd"/>
</dbReference>
<dbReference type="Gene3D" id="1.10.10.10">
    <property type="entry name" value="Winged helix-like DNA-binding domain superfamily/Winged helix DNA-binding domain"/>
    <property type="match status" value="1"/>
</dbReference>
<dbReference type="Proteomes" id="UP000295818">
    <property type="component" value="Unassembled WGS sequence"/>
</dbReference>
<evidence type="ECO:0000256" key="9">
    <source>
        <dbReference type="ARBA" id="ARBA00034617"/>
    </source>
</evidence>
<protein>
    <recommendedName>
        <fullName evidence="11">ATP-dependent DNA helicase RecQ</fullName>
        <ecNumber evidence="10">5.6.2.4</ecNumber>
    </recommendedName>
    <alternativeName>
        <fullName evidence="12">DNA 3'-5' helicase RecQ</fullName>
    </alternativeName>
</protein>
<evidence type="ECO:0000256" key="7">
    <source>
        <dbReference type="ARBA" id="ARBA00023125"/>
    </source>
</evidence>
<evidence type="ECO:0000256" key="6">
    <source>
        <dbReference type="ARBA" id="ARBA00022840"/>
    </source>
</evidence>
<dbReference type="PANTHER" id="PTHR13710:SF105">
    <property type="entry name" value="ATP-DEPENDENT DNA HELICASE Q1"/>
    <property type="match status" value="1"/>
</dbReference>
<feature type="domain" description="Helicase C-terminal" evidence="15">
    <location>
        <begin position="228"/>
        <end position="376"/>
    </location>
</feature>
<dbReference type="GO" id="GO:0004386">
    <property type="term" value="F:helicase activity"/>
    <property type="evidence" value="ECO:0007669"/>
    <property type="project" value="UniProtKB-KW"/>
</dbReference>
<dbReference type="InterPro" id="IPR004589">
    <property type="entry name" value="DNA_helicase_ATP-dep_RecQ"/>
</dbReference>
<evidence type="ECO:0000256" key="11">
    <source>
        <dbReference type="ARBA" id="ARBA00044535"/>
    </source>
</evidence>
<dbReference type="InterPro" id="IPR032284">
    <property type="entry name" value="RecQ_Zn-bd"/>
</dbReference>
<dbReference type="PROSITE" id="PS51192">
    <property type="entry name" value="HELICASE_ATP_BIND_1"/>
    <property type="match status" value="1"/>
</dbReference>
<organism evidence="16 17">
    <name type="scientific">Kribbella orskensis</name>
    <dbReference type="NCBI Taxonomy" id="2512216"/>
    <lineage>
        <taxon>Bacteria</taxon>
        <taxon>Bacillati</taxon>
        <taxon>Actinomycetota</taxon>
        <taxon>Actinomycetes</taxon>
        <taxon>Propionibacteriales</taxon>
        <taxon>Kribbellaceae</taxon>
        <taxon>Kribbella</taxon>
    </lineage>
</organism>
<evidence type="ECO:0000256" key="5">
    <source>
        <dbReference type="ARBA" id="ARBA00022806"/>
    </source>
</evidence>
<evidence type="ECO:0000259" key="14">
    <source>
        <dbReference type="PROSITE" id="PS51192"/>
    </source>
</evidence>
<proteinExistence type="inferred from homology"/>
<keyword evidence="4" id="KW-0378">Hydrolase</keyword>
<dbReference type="InterPro" id="IPR001650">
    <property type="entry name" value="Helicase_C-like"/>
</dbReference>
<keyword evidence="2" id="KW-0479">Metal-binding</keyword>
<keyword evidence="13" id="KW-1133">Transmembrane helix</keyword>
<evidence type="ECO:0000256" key="10">
    <source>
        <dbReference type="ARBA" id="ARBA00034808"/>
    </source>
</evidence>
<evidence type="ECO:0000256" key="13">
    <source>
        <dbReference type="SAM" id="Phobius"/>
    </source>
</evidence>
<accession>A0ABY2BNP0</accession>
<keyword evidence="5 16" id="KW-0347">Helicase</keyword>
<dbReference type="InterPro" id="IPR027417">
    <property type="entry name" value="P-loop_NTPase"/>
</dbReference>
<evidence type="ECO:0000256" key="3">
    <source>
        <dbReference type="ARBA" id="ARBA00022741"/>
    </source>
</evidence>
<keyword evidence="3" id="KW-0547">Nucleotide-binding</keyword>
<evidence type="ECO:0000256" key="2">
    <source>
        <dbReference type="ARBA" id="ARBA00022723"/>
    </source>
</evidence>
<feature type="domain" description="Helicase ATP-binding" evidence="14">
    <location>
        <begin position="35"/>
        <end position="204"/>
    </location>
</feature>
<evidence type="ECO:0000313" key="17">
    <source>
        <dbReference type="Proteomes" id="UP000295818"/>
    </source>
</evidence>
<dbReference type="EMBL" id="SLWM01000004">
    <property type="protein sequence ID" value="TCO26035.1"/>
    <property type="molecule type" value="Genomic_DNA"/>
</dbReference>
<evidence type="ECO:0000313" key="16">
    <source>
        <dbReference type="EMBL" id="TCO26035.1"/>
    </source>
</evidence>
<comment type="similarity">
    <text evidence="1">Belongs to the helicase family. RecQ subfamily.</text>
</comment>
<dbReference type="PANTHER" id="PTHR13710">
    <property type="entry name" value="DNA HELICASE RECQ FAMILY MEMBER"/>
    <property type="match status" value="1"/>
</dbReference>
<evidence type="ECO:0000256" key="4">
    <source>
        <dbReference type="ARBA" id="ARBA00022801"/>
    </source>
</evidence>
<keyword evidence="6" id="KW-0067">ATP-binding</keyword>
<comment type="caution">
    <text evidence="16">The sequence shown here is derived from an EMBL/GenBank/DDBJ whole genome shotgun (WGS) entry which is preliminary data.</text>
</comment>
<sequence>MAKDDERMLGFPEIAALARDRLGFDALRPGQAESVRAVLEGQDTLAVLATGTGKTAIYQLAGLALGGVTVVVSPLVALQRDQMRALSEHPAGVEVAELNASDHAGQRVAHEMLVQRRPGFVLMSPEQLTHAAVLELLASSRPHLVAVDEAHLVSEWGQDFRPDYLRLAAAIRAMGRPPILALTATAAPPVRKEIIHRLEMRAPSVVVGGFDRPNLNLSVFTFADEETKGRRLLSHVRSSRGPGVVYVATHRHAEDLAAELETAGVSAQAYHAGLSARQRREVQDGFLADRYRVVVATIAFGMGIDKPGIRWVSHAEAPGSIDAYYQEIGRAGRDGEPADIELFYRHANLGLNRFFASGGVSDEDLLAVATAIDEHHPADIAELAAASGLSPARVERALGRLTDARVVIVGHRFRLTARTDVEKAVAGASAVEHDRREVARSRVEMMAAYAEHGGCRREWLLNYFGEQYKGPCGNCDNDLNGHTAAPAPDQPFPVGSRVKHPTFGSGLVERYDGTTMTVLFDRVGYKELRTAFMTYRHLLEPES</sequence>
<dbReference type="Pfam" id="PF00270">
    <property type="entry name" value="DEAD"/>
    <property type="match status" value="1"/>
</dbReference>
<dbReference type="Gene3D" id="3.40.50.300">
    <property type="entry name" value="P-loop containing nucleotide triphosphate hydrolases"/>
    <property type="match status" value="2"/>
</dbReference>
<dbReference type="CDD" id="cd17920">
    <property type="entry name" value="DEXHc_RecQ"/>
    <property type="match status" value="1"/>
</dbReference>
<evidence type="ECO:0000256" key="12">
    <source>
        <dbReference type="ARBA" id="ARBA00044550"/>
    </source>
</evidence>
<keyword evidence="7" id="KW-0238">DNA-binding</keyword>